<feature type="compositionally biased region" description="Basic and acidic residues" evidence="1">
    <location>
        <begin position="419"/>
        <end position="429"/>
    </location>
</feature>
<feature type="compositionally biased region" description="Low complexity" evidence="1">
    <location>
        <begin position="306"/>
        <end position="324"/>
    </location>
</feature>
<dbReference type="InParanoid" id="A0A0G4ERZ3"/>
<feature type="region of interest" description="Disordered" evidence="1">
    <location>
        <begin position="241"/>
        <end position="512"/>
    </location>
</feature>
<dbReference type="EMBL" id="CDMY01000293">
    <property type="protein sequence ID" value="CEM00008.1"/>
    <property type="molecule type" value="Genomic_DNA"/>
</dbReference>
<feature type="compositionally biased region" description="Gly residues" evidence="1">
    <location>
        <begin position="445"/>
        <end position="460"/>
    </location>
</feature>
<feature type="compositionally biased region" description="Basic residues" evidence="1">
    <location>
        <begin position="463"/>
        <end position="473"/>
    </location>
</feature>
<name>A0A0G4ERZ3_VITBC</name>
<protein>
    <submittedName>
        <fullName evidence="2">Uncharacterized protein</fullName>
    </submittedName>
</protein>
<feature type="compositionally biased region" description="Polar residues" evidence="1">
    <location>
        <begin position="407"/>
        <end position="418"/>
    </location>
</feature>
<gene>
    <name evidence="2" type="ORF">Vbra_4128</name>
</gene>
<dbReference type="Proteomes" id="UP000041254">
    <property type="component" value="Unassembled WGS sequence"/>
</dbReference>
<feature type="region of interest" description="Disordered" evidence="1">
    <location>
        <begin position="1"/>
        <end position="23"/>
    </location>
</feature>
<evidence type="ECO:0000256" key="1">
    <source>
        <dbReference type="SAM" id="MobiDB-lite"/>
    </source>
</evidence>
<feature type="compositionally biased region" description="Basic and acidic residues" evidence="1">
    <location>
        <begin position="479"/>
        <end position="493"/>
    </location>
</feature>
<dbReference type="PANTHER" id="PTHR38899">
    <property type="entry name" value="DOMAIN OOKINETE PROTEIN, PUTATIVE-RELATED"/>
    <property type="match status" value="1"/>
</dbReference>
<accession>A0A0G4ERZ3</accession>
<dbReference type="AlphaFoldDB" id="A0A0G4ERZ3"/>
<dbReference type="VEuPathDB" id="CryptoDB:Vbra_4128"/>
<proteinExistence type="predicted"/>
<feature type="compositionally biased region" description="Basic and acidic residues" evidence="1">
    <location>
        <begin position="9"/>
        <end position="20"/>
    </location>
</feature>
<organism evidence="2 3">
    <name type="scientific">Vitrella brassicaformis (strain CCMP3155)</name>
    <dbReference type="NCBI Taxonomy" id="1169540"/>
    <lineage>
        <taxon>Eukaryota</taxon>
        <taxon>Sar</taxon>
        <taxon>Alveolata</taxon>
        <taxon>Colpodellida</taxon>
        <taxon>Vitrellaceae</taxon>
        <taxon>Vitrella</taxon>
    </lineage>
</organism>
<sequence length="512" mass="55196">MSSSIIAERSGHEGPQHFPDDGPGAARALRTVTVFDWDDTLFSTYEVTKNGQSMEIKQVQKRLDRLRTGKKGKLELESAAVRAMEGALRAGPVIIVTNAEMFWFKMSSGVMPRLKALMDSHQVEATSARERYEHQYPTESGGSLVWKVHTFRDELDKYSEDMDLGMCVTIGDSPTDMSALEDYVQVSKSGELQKRYVQFIQMPDIKKLTQELETLAGMFQTVIDPMGDELFWDMMKELASPPNPRTVPARNLPDAPQPPSPRRKKNRTKKNSHARNPIKKTPLPSAPSCPSRVCRSKRGVSRLESEAGGEALAGSGSSGSTSGAVDDTPPADDPFASLFANFKGKLFGLPEEGADGGHNGPVDMDVDMQQSGSDEEHIKAGAKGKGKGKGASESESGTPPLTPADNEGNTTVAPPNTRSDNEGTPKKEAVSVSVSRLKRLRQRSGGRGGGVAANRGGSGSSGAKKRAASKKQRLPVVGEEDKPVDSWGDKEGGDVVEQGEGGTPPQMRLFRT</sequence>
<keyword evidence="3" id="KW-1185">Reference proteome</keyword>
<evidence type="ECO:0000313" key="2">
    <source>
        <dbReference type="EMBL" id="CEM00008.1"/>
    </source>
</evidence>
<dbReference type="PANTHER" id="PTHR38899:SF1">
    <property type="entry name" value="PROTEIN KINASE"/>
    <property type="match status" value="1"/>
</dbReference>
<evidence type="ECO:0000313" key="3">
    <source>
        <dbReference type="Proteomes" id="UP000041254"/>
    </source>
</evidence>
<feature type="compositionally biased region" description="Basic residues" evidence="1">
    <location>
        <begin position="261"/>
        <end position="278"/>
    </location>
</feature>
<reference evidence="2 3" key="1">
    <citation type="submission" date="2014-11" db="EMBL/GenBank/DDBJ databases">
        <authorList>
            <person name="Zhu J."/>
            <person name="Qi W."/>
            <person name="Song R."/>
        </authorList>
    </citation>
    <scope>NUCLEOTIDE SEQUENCE [LARGE SCALE GENOMIC DNA]</scope>
</reference>